<proteinExistence type="predicted"/>
<evidence type="ECO:0000256" key="1">
    <source>
        <dbReference type="ARBA" id="ARBA00022723"/>
    </source>
</evidence>
<evidence type="ECO:0000256" key="2">
    <source>
        <dbReference type="ARBA" id="ARBA00022771"/>
    </source>
</evidence>
<feature type="compositionally biased region" description="Polar residues" evidence="5">
    <location>
        <begin position="723"/>
        <end position="739"/>
    </location>
</feature>
<feature type="compositionally biased region" description="Low complexity" evidence="5">
    <location>
        <begin position="385"/>
        <end position="394"/>
    </location>
</feature>
<dbReference type="Proteomes" id="UP001516023">
    <property type="component" value="Unassembled WGS sequence"/>
</dbReference>
<dbReference type="PROSITE" id="PS50103">
    <property type="entry name" value="ZF_C3H1"/>
    <property type="match status" value="1"/>
</dbReference>
<dbReference type="InterPro" id="IPR000571">
    <property type="entry name" value="Znf_CCCH"/>
</dbReference>
<evidence type="ECO:0000259" key="6">
    <source>
        <dbReference type="PROSITE" id="PS50103"/>
    </source>
</evidence>
<keyword evidence="1 4" id="KW-0479">Metal-binding</keyword>
<feature type="compositionally biased region" description="Basic and acidic residues" evidence="5">
    <location>
        <begin position="568"/>
        <end position="595"/>
    </location>
</feature>
<comment type="caution">
    <text evidence="7">The sequence shown here is derived from an EMBL/GenBank/DDBJ whole genome shotgun (WGS) entry which is preliminary data.</text>
</comment>
<feature type="region of interest" description="Disordered" evidence="5">
    <location>
        <begin position="59"/>
        <end position="114"/>
    </location>
</feature>
<sequence length="1933" mass="216485">MNPTSRHDNDDRGRVGRTDRHHGDQLENRHPQLQQAPPYASMGTYSSMVTGHHHYQYQQYQHQYQQRAPLQDSGRDRHHGLVTNRDHANERDSNDGDYRRSDSGNSDHSPKRATGPICKFFLQGYCFRGDSCRFRHENSNSRGPNEERQHHNQTHSYYERSDSNSNRSVTSDVSSVDEFGRVPKHFPESRPAAAKDRDYQAIPLSESSEKFWSKVNMNEKAPQKTSTNQAIGGDLPNEPTKKKTISWGNDSTVQIREKNFCNIPGHDHLWSECPDNKFSRNYKANAAPALTAEESNAMFRAALSKNASSGTAAMVATDNKPDYSARIAPDLDNSDKPCAVPKSTVPSINSLYGSLSLKNNTLRHPPTVVASNAVNNISRISITATSPTKSKSASLAGATIPRRSAAESVPRRGTTELGGKSSLFVDTAPSKLKPAAQLKTPLAQNGQHKKTFISRSARGLAKRPSPEEPSLVEKKRKLQSASNLLTNPVRRMTCKNGQWRKVGAPVAPLGNGAIPIAKHKSTRLLSRQINPFDNQNLESDELESEANGEDDEKSMADNDDSGTNLDFDNCRMDEDNEEDHLAEKTSRNEPSDEKQPPLGRTSNPEVICIESSAEEEDAEEASKGDGTCDEQSDAVDRKFQDSLAAYDAPTEQTNPATCGQAVAIFFADEQVDEMEADLLGWAEHNAKRIASYNPASFDGRLPNDESSVSDEASSEDFGGGYNSGSTAGDHSLQTGTTKPVRNIPRDSSSSSNGSTQSQILSSHDDSFGRERVQTELKSTQRSEGSPVTPSPLVTVDGRSHSTGHNLNDLESSVADRKIPSFCTCNKCHLVFDHYRDAVDHENSCTSKGEQCGRVFQDVLELTREARMRDLKCYFKPRTINSSTSCDMLLSHQPSHSLQKQDSLPAARRRNNAQTWDIKYAAVDKFMKENGHLKLPNESIPELGNLYQWLAQQKNKLSKGTLNINRAAKLNKLGLDFELTPPSDQSPKQNWIRKYEAVRKFMKDNGHLDLPKKPIANLGNLYQWFASEKSKLRSGTLSPKRMLKLKKLVKDSKLSRAKKSTKDEDVCVLQSLDHLCSTEISAGLPRQRIVIIDSQTEVLQSSIVGSGRGVFLTYLGAKVLNPKANARLERLLSEHVLSDPLLCHQLTAITQEGKRMTVTISPDSVHLNENNVLWSKQRSAAYDTHIRQDPHVDFDENSVACSVHDEVKTLRSYVPYAERIGQLGINSLSDYVDDDTTSFWSRHLVELGRYGPFRPEDRKPELHFIMKNFLCDYEPHEWAYSTDENGNTFIDITDDTTGQIHDLARQHTSVYVNEVGHVSDLHENVLIREKGEGAVYYYISIDEQHAMKKGDTVELLVNYGKHYEGVRERKGYGLVNRQEGLGGDWDDKARLQRNFVERKDIENEIDDLTFMQLWVLAEFLTEKIYHPIKESMGRRCTESRHIIARRRLHWLAQYFERHLDSLFQASSSTNLTMLPGIVSVLRNWLREWHFTSDSIDHGLLTNKTDSGKTAKGVILDEISEELLYDISFRVPKPLLPHPMDESLWNKVAVSLTKHCATNIAFHIFTRSNIPTGERLSNLFDLLLQGAVSSADAVRNGARVINQSVKIPVEGFERAVSLLAFKSLRRQVSRNQNQAAERKSSSLGKSNVVNVYESITPFFYGEAAALAEIQAYQDAIDLCWSDGANLTSESIKPSDSTLTLISKYHSDKPLSPGASQFLWMPRTVDAFKEGVAKVNEEWYLLHQVLLVVHALACSIDWNCNTPSGERPIYSLERMCLALGIDLKKAEATISHAAPMHILPIDIKKKSPMKARKSVLKAKIDSRGEKVTKVTPKAAGHPNRTIRDGPDDRFPGWNIRSIRRISSDTVDNIWYRPDHEDIKVRSTKGVKHIMRTMAEESIDFITACMRLYQTVGKVYFQAAPQKVVMPQRSASTNAST</sequence>
<dbReference type="GO" id="GO:0008270">
    <property type="term" value="F:zinc ion binding"/>
    <property type="evidence" value="ECO:0007669"/>
    <property type="project" value="UniProtKB-KW"/>
</dbReference>
<keyword evidence="8" id="KW-1185">Reference proteome</keyword>
<evidence type="ECO:0000256" key="5">
    <source>
        <dbReference type="SAM" id="MobiDB-lite"/>
    </source>
</evidence>
<evidence type="ECO:0000313" key="7">
    <source>
        <dbReference type="EMBL" id="KAL3803491.1"/>
    </source>
</evidence>
<gene>
    <name evidence="7" type="ORF">HJC23_014039</name>
</gene>
<feature type="compositionally biased region" description="Basic and acidic residues" evidence="5">
    <location>
        <begin position="84"/>
        <end position="102"/>
    </location>
</feature>
<feature type="compositionally biased region" description="Basic and acidic residues" evidence="5">
    <location>
        <begin position="137"/>
        <end position="150"/>
    </location>
</feature>
<keyword evidence="2 4" id="KW-0863">Zinc-finger</keyword>
<evidence type="ECO:0000256" key="3">
    <source>
        <dbReference type="ARBA" id="ARBA00022833"/>
    </source>
</evidence>
<feature type="region of interest" description="Disordered" evidence="5">
    <location>
        <begin position="137"/>
        <end position="196"/>
    </location>
</feature>
<keyword evidence="3 4" id="KW-0862">Zinc</keyword>
<dbReference type="SUPFAM" id="SSF90229">
    <property type="entry name" value="CCCH zinc finger"/>
    <property type="match status" value="1"/>
</dbReference>
<feature type="region of interest" description="Disordered" evidence="5">
    <location>
        <begin position="529"/>
        <end position="604"/>
    </location>
</feature>
<feature type="region of interest" description="Disordered" evidence="5">
    <location>
        <begin position="441"/>
        <end position="487"/>
    </location>
</feature>
<feature type="compositionally biased region" description="Low complexity" evidence="5">
    <location>
        <begin position="747"/>
        <end position="761"/>
    </location>
</feature>
<accession>A0ABD3QU49</accession>
<feature type="compositionally biased region" description="Basic and acidic residues" evidence="5">
    <location>
        <begin position="762"/>
        <end position="780"/>
    </location>
</feature>
<evidence type="ECO:0000313" key="8">
    <source>
        <dbReference type="Proteomes" id="UP001516023"/>
    </source>
</evidence>
<evidence type="ECO:0000256" key="4">
    <source>
        <dbReference type="PROSITE-ProRule" id="PRU00723"/>
    </source>
</evidence>
<protein>
    <recommendedName>
        <fullName evidence="6">C3H1-type domain-containing protein</fullName>
    </recommendedName>
</protein>
<feature type="compositionally biased region" description="Basic and acidic residues" evidence="5">
    <location>
        <begin position="1"/>
        <end position="30"/>
    </location>
</feature>
<dbReference type="SMART" id="SM00356">
    <property type="entry name" value="ZnF_C3H1"/>
    <property type="match status" value="1"/>
</dbReference>
<dbReference type="Gene3D" id="6.10.140.530">
    <property type="match status" value="2"/>
</dbReference>
<feature type="region of interest" description="Disordered" evidence="5">
    <location>
        <begin position="613"/>
        <end position="632"/>
    </location>
</feature>
<dbReference type="Pfam" id="PF03457">
    <property type="entry name" value="HA"/>
    <property type="match status" value="1"/>
</dbReference>
<feature type="region of interest" description="Disordered" evidence="5">
    <location>
        <begin position="385"/>
        <end position="426"/>
    </location>
</feature>
<feature type="domain" description="C3H1-type" evidence="6">
    <location>
        <begin position="112"/>
        <end position="139"/>
    </location>
</feature>
<dbReference type="InterPro" id="IPR036855">
    <property type="entry name" value="Znf_CCCH_sf"/>
</dbReference>
<dbReference type="Gene3D" id="4.10.1000.10">
    <property type="entry name" value="Zinc finger, CCCH-type"/>
    <property type="match status" value="1"/>
</dbReference>
<feature type="compositionally biased region" description="Acidic residues" evidence="5">
    <location>
        <begin position="538"/>
        <end position="560"/>
    </location>
</feature>
<feature type="region of interest" description="Disordered" evidence="5">
    <location>
        <begin position="219"/>
        <end position="244"/>
    </location>
</feature>
<feature type="region of interest" description="Disordered" evidence="5">
    <location>
        <begin position="693"/>
        <end position="799"/>
    </location>
</feature>
<organism evidence="7 8">
    <name type="scientific">Cyclotella cryptica</name>
    <dbReference type="NCBI Taxonomy" id="29204"/>
    <lineage>
        <taxon>Eukaryota</taxon>
        <taxon>Sar</taxon>
        <taxon>Stramenopiles</taxon>
        <taxon>Ochrophyta</taxon>
        <taxon>Bacillariophyta</taxon>
        <taxon>Coscinodiscophyceae</taxon>
        <taxon>Thalassiosirophycidae</taxon>
        <taxon>Stephanodiscales</taxon>
        <taxon>Stephanodiscaceae</taxon>
        <taxon>Cyclotella</taxon>
    </lineage>
</organism>
<feature type="compositionally biased region" description="Basic and acidic residues" evidence="5">
    <location>
        <begin position="178"/>
        <end position="196"/>
    </location>
</feature>
<name>A0ABD3QU49_9STRA</name>
<reference evidence="7 8" key="1">
    <citation type="journal article" date="2020" name="G3 (Bethesda)">
        <title>Improved Reference Genome for Cyclotella cryptica CCMP332, a Model for Cell Wall Morphogenesis, Salinity Adaptation, and Lipid Production in Diatoms (Bacillariophyta).</title>
        <authorList>
            <person name="Roberts W.R."/>
            <person name="Downey K.M."/>
            <person name="Ruck E.C."/>
            <person name="Traller J.C."/>
            <person name="Alverson A.J."/>
        </authorList>
    </citation>
    <scope>NUCLEOTIDE SEQUENCE [LARGE SCALE GENOMIC DNA]</scope>
    <source>
        <strain evidence="7 8">CCMP332</strain>
    </source>
</reference>
<dbReference type="EMBL" id="JABMIG020000013">
    <property type="protein sequence ID" value="KAL3803491.1"/>
    <property type="molecule type" value="Genomic_DNA"/>
</dbReference>
<feature type="compositionally biased region" description="Polar residues" evidence="5">
    <location>
        <begin position="163"/>
        <end position="174"/>
    </location>
</feature>
<dbReference type="InterPro" id="IPR005114">
    <property type="entry name" value="Helicase_assoc"/>
</dbReference>
<feature type="zinc finger region" description="C3H1-type" evidence="4">
    <location>
        <begin position="112"/>
        <end position="139"/>
    </location>
</feature>
<feature type="region of interest" description="Disordered" evidence="5">
    <location>
        <begin position="1"/>
        <end position="46"/>
    </location>
</feature>